<dbReference type="PROSITE" id="PS00678">
    <property type="entry name" value="WD_REPEATS_1"/>
    <property type="match status" value="1"/>
</dbReference>
<dbReference type="PANTHER" id="PTHR13151">
    <property type="entry name" value="CBF1 INTERACTING COREPRESSOR CIR"/>
    <property type="match status" value="1"/>
</dbReference>
<keyword evidence="1 3" id="KW-0853">WD repeat</keyword>
<feature type="non-terminal residue" evidence="5">
    <location>
        <position position="508"/>
    </location>
</feature>
<dbReference type="GO" id="GO:0005634">
    <property type="term" value="C:nucleus"/>
    <property type="evidence" value="ECO:0007669"/>
    <property type="project" value="TreeGrafter"/>
</dbReference>
<evidence type="ECO:0000313" key="5">
    <source>
        <dbReference type="EMBL" id="CAJ0562855.1"/>
    </source>
</evidence>
<dbReference type="Proteomes" id="UP001177023">
    <property type="component" value="Unassembled WGS sequence"/>
</dbReference>
<dbReference type="PROSITE" id="PS50294">
    <property type="entry name" value="WD_REPEATS_REGION"/>
    <property type="match status" value="2"/>
</dbReference>
<dbReference type="InterPro" id="IPR015943">
    <property type="entry name" value="WD40/YVTN_repeat-like_dom_sf"/>
</dbReference>
<name>A0AA36FQL0_9BILA</name>
<feature type="repeat" description="WD" evidence="3">
    <location>
        <begin position="99"/>
        <end position="140"/>
    </location>
</feature>
<dbReference type="PANTHER" id="PTHR13151:SF2">
    <property type="entry name" value="COREPRESSOR INTERACTING WITH RBPJ 1"/>
    <property type="match status" value="1"/>
</dbReference>
<evidence type="ECO:0000256" key="2">
    <source>
        <dbReference type="ARBA" id="ARBA00022737"/>
    </source>
</evidence>
<feature type="region of interest" description="Disordered" evidence="4">
    <location>
        <begin position="451"/>
        <end position="474"/>
    </location>
</feature>
<accession>A0AA36FQL0</accession>
<dbReference type="SMART" id="SM00320">
    <property type="entry name" value="WD40"/>
    <property type="match status" value="4"/>
</dbReference>
<reference evidence="5" key="1">
    <citation type="submission" date="2023-06" db="EMBL/GenBank/DDBJ databases">
        <authorList>
            <person name="Delattre M."/>
        </authorList>
    </citation>
    <scope>NUCLEOTIDE SEQUENCE</scope>
    <source>
        <strain evidence="5">AF72</strain>
    </source>
</reference>
<keyword evidence="2" id="KW-0677">Repeat</keyword>
<dbReference type="PROSITE" id="PS50082">
    <property type="entry name" value="WD_REPEATS_2"/>
    <property type="match status" value="2"/>
</dbReference>
<sequence length="508" mass="57691">MDEPTLDHRHVQVSFFTNDDRLVATTFHGDIILWNTAGKKLGEFPKGKGEAYKCSEILKEPTGKDSSSGNGLTLAVSGLMATISIYECVEGSFVEKQQLRGHERTVNSLSLSKDETRMISGSIDSHLKVWNMEENAPQIEKAKENDDNSKRRKVCTTMTPMVTLGGHKDSVTAAYTSIDVNKKNGLVIAGSADALPRLYDTRSTEGNVVKQSYVGHRGWISSVAWHMDQENVFATGSYDNVVKMWDVRSGKTSLFDLHGHDDRVFCVASGPNEEEPKEEPRFEWQRKYQAPREEWAKGNQNIVDQPFGIQVRHVRCVRCHKWGHLNTDSECPLYGKSGNFEDEGYANNPSDLLKQARKNRLIAEREKAGPSTKVDVNDLREDEPDKVQLAEEMREEHGLRIKGGILDTLRMDDQLAKLGTKVVKNEAEAMKEFLMTMTEKDKKILMKKLMGGEKKSKKDKKKEKKEKKKAKELKRLKKEKEYEALKQLKHTLEAAKRELEFEIETDKS</sequence>
<dbReference type="EMBL" id="CATQJA010000664">
    <property type="protein sequence ID" value="CAJ0562855.1"/>
    <property type="molecule type" value="Genomic_DNA"/>
</dbReference>
<evidence type="ECO:0000256" key="4">
    <source>
        <dbReference type="SAM" id="MobiDB-lite"/>
    </source>
</evidence>
<evidence type="ECO:0000256" key="3">
    <source>
        <dbReference type="PROSITE-ProRule" id="PRU00221"/>
    </source>
</evidence>
<feature type="repeat" description="WD" evidence="3">
    <location>
        <begin position="213"/>
        <end position="255"/>
    </location>
</feature>
<evidence type="ECO:0000256" key="1">
    <source>
        <dbReference type="ARBA" id="ARBA00022574"/>
    </source>
</evidence>
<keyword evidence="6" id="KW-1185">Reference proteome</keyword>
<dbReference type="AlphaFoldDB" id="A0AA36FQL0"/>
<dbReference type="InterPro" id="IPR040014">
    <property type="entry name" value="CIR1"/>
</dbReference>
<protein>
    <submittedName>
        <fullName evidence="5">Uncharacterized protein</fullName>
    </submittedName>
</protein>
<comment type="caution">
    <text evidence="5">The sequence shown here is derived from an EMBL/GenBank/DDBJ whole genome shotgun (WGS) entry which is preliminary data.</text>
</comment>
<evidence type="ECO:0000313" key="6">
    <source>
        <dbReference type="Proteomes" id="UP001177023"/>
    </source>
</evidence>
<organism evidence="5 6">
    <name type="scientific">Mesorhabditis spiculigera</name>
    <dbReference type="NCBI Taxonomy" id="96644"/>
    <lineage>
        <taxon>Eukaryota</taxon>
        <taxon>Metazoa</taxon>
        <taxon>Ecdysozoa</taxon>
        <taxon>Nematoda</taxon>
        <taxon>Chromadorea</taxon>
        <taxon>Rhabditida</taxon>
        <taxon>Rhabditina</taxon>
        <taxon>Rhabditomorpha</taxon>
        <taxon>Rhabditoidea</taxon>
        <taxon>Rhabditidae</taxon>
        <taxon>Mesorhabditinae</taxon>
        <taxon>Mesorhabditis</taxon>
    </lineage>
</organism>
<proteinExistence type="predicted"/>
<dbReference type="GO" id="GO:0003714">
    <property type="term" value="F:transcription corepressor activity"/>
    <property type="evidence" value="ECO:0007669"/>
    <property type="project" value="InterPro"/>
</dbReference>
<dbReference type="SUPFAM" id="SSF50978">
    <property type="entry name" value="WD40 repeat-like"/>
    <property type="match status" value="1"/>
</dbReference>
<dbReference type="Pfam" id="PF00400">
    <property type="entry name" value="WD40"/>
    <property type="match status" value="2"/>
</dbReference>
<dbReference type="Gene3D" id="2.130.10.10">
    <property type="entry name" value="YVTN repeat-like/Quinoprotein amine dehydrogenase"/>
    <property type="match status" value="2"/>
</dbReference>
<dbReference type="InterPro" id="IPR019775">
    <property type="entry name" value="WD40_repeat_CS"/>
</dbReference>
<dbReference type="InterPro" id="IPR036322">
    <property type="entry name" value="WD40_repeat_dom_sf"/>
</dbReference>
<feature type="compositionally biased region" description="Basic residues" evidence="4">
    <location>
        <begin position="457"/>
        <end position="474"/>
    </location>
</feature>
<dbReference type="InterPro" id="IPR001680">
    <property type="entry name" value="WD40_rpt"/>
</dbReference>
<gene>
    <name evidence="5" type="ORF">MSPICULIGERA_LOCUS2251</name>
</gene>